<dbReference type="AlphaFoldDB" id="A0A178A1K0"/>
<dbReference type="Proteomes" id="UP000077881">
    <property type="component" value="Unassembled WGS sequence"/>
</dbReference>
<gene>
    <name evidence="2" type="ORF">ABB05_06275</name>
</gene>
<name>A0A178A1K0_9BACI</name>
<dbReference type="EMBL" id="LDJR01000028">
    <property type="protein sequence ID" value="OAK74067.1"/>
    <property type="molecule type" value="Genomic_DNA"/>
</dbReference>
<reference evidence="2 3" key="1">
    <citation type="submission" date="2015-05" db="EMBL/GenBank/DDBJ databases">
        <title>Comparison of genome.</title>
        <authorList>
            <person name="Zheng Z."/>
            <person name="Sun M."/>
        </authorList>
    </citation>
    <scope>NUCLEOTIDE SEQUENCE [LARGE SCALE GENOMIC DNA]</scope>
    <source>
        <strain evidence="2 3">G25-74</strain>
    </source>
</reference>
<accession>A0A178A1K0</accession>
<comment type="caution">
    <text evidence="2">The sequence shown here is derived from an EMBL/GenBank/DDBJ whole genome shotgun (WGS) entry which is preliminary data.</text>
</comment>
<evidence type="ECO:0000259" key="1">
    <source>
        <dbReference type="Pfam" id="PF21311"/>
    </source>
</evidence>
<dbReference type="InterPro" id="IPR048799">
    <property type="entry name" value="P68_RBP_TagC-like_beta-prop"/>
</dbReference>
<organism evidence="2 3">
    <name type="scientific">Lederbergia galactosidilytica</name>
    <dbReference type="NCBI Taxonomy" id="217031"/>
    <lineage>
        <taxon>Bacteria</taxon>
        <taxon>Bacillati</taxon>
        <taxon>Bacillota</taxon>
        <taxon>Bacilli</taxon>
        <taxon>Bacillales</taxon>
        <taxon>Bacillaceae</taxon>
        <taxon>Lederbergia</taxon>
    </lineage>
</organism>
<evidence type="ECO:0000313" key="3">
    <source>
        <dbReference type="Proteomes" id="UP000077881"/>
    </source>
</evidence>
<dbReference type="PATRIC" id="fig|217031.6.peg.1358"/>
<protein>
    <recommendedName>
        <fullName evidence="1">P68 RBP/TagC-like beta-propeller domain-containing protein</fullName>
    </recommendedName>
</protein>
<keyword evidence="3" id="KW-1185">Reference proteome</keyword>
<proteinExistence type="predicted"/>
<dbReference type="Pfam" id="PF21311">
    <property type="entry name" value="Phage_RBD_prop"/>
    <property type="match status" value="1"/>
</dbReference>
<evidence type="ECO:0000313" key="2">
    <source>
        <dbReference type="EMBL" id="OAK74067.1"/>
    </source>
</evidence>
<dbReference type="STRING" id="217031.ABB05_06275"/>
<feature type="domain" description="P68 RBP/TagC-like beta-propeller" evidence="1">
    <location>
        <begin position="46"/>
        <end position="302"/>
    </location>
</feature>
<sequence>MITLGLFVSLFLPNDVQAELPHAKSFDLNGQEVELLREKSLQDHTVLQSFAFDYRNQHIYTVQLMAKGYQFSDERRALKGAERASNGDLVLTKLDMAGNKLGYMYLRGFGHGVSIGVEPDGKEVYIWTESDAVANGGKNGWGKRIARFPFMNEETIESNTTIIEKFEFLPNVDHTTVNIDHVHNLLTMRYRQNGEFHFALYHLDDVKRHHFQPIVQMTQPQLGTFQGFVSYGDFLYLLEGNNFGTGDSEKPKGNTYITTIDWKTGKVIDKRWIGIASDLPFREPEGMGIYLPRDKNPNETLLCLGFASTISNANAAKVVNIFGFPLEES</sequence>